<dbReference type="AlphaFoldDB" id="A0A839A7S3"/>
<evidence type="ECO:0000259" key="1">
    <source>
        <dbReference type="Pfam" id="PF13338"/>
    </source>
</evidence>
<sequence>MPAHRAESQKEAAVRLLGEQGIMRLSELKAAGVHYQTLARMTEDGSVLRVGRGLYQLPEADYSLTHSLAEVAKAVPKGVICLISALQFHELTLQAPPHIWVAIGRKERMPRISYPPVRAIRFGEKAMSVGVERHVIDKVETPIFDPAKTIVDCFRYRKEIGIDVALEGLRNGIRRRKAHPDRIAAYAGELHIWSILKPYLDATVADEG</sequence>
<protein>
    <submittedName>
        <fullName evidence="2">Type IV toxin-antitoxin system AbiEi family antitoxin domain-containing protein</fullName>
    </submittedName>
</protein>
<name>A0A839A7S3_9HYPH</name>
<evidence type="ECO:0000313" key="3">
    <source>
        <dbReference type="Proteomes" id="UP000541109"/>
    </source>
</evidence>
<reference evidence="2 3" key="1">
    <citation type="submission" date="2020-07" db="EMBL/GenBank/DDBJ databases">
        <title>Stappia sp., F7233, whole genome shotgun sequencing project.</title>
        <authorList>
            <person name="Jiang S."/>
            <person name="Liu Z.W."/>
            <person name="Du Z.J."/>
        </authorList>
    </citation>
    <scope>NUCLEOTIDE SEQUENCE [LARGE SCALE GENOMIC DNA]</scope>
    <source>
        <strain evidence="2 3">F7233</strain>
    </source>
</reference>
<keyword evidence="3" id="KW-1185">Reference proteome</keyword>
<dbReference type="EMBL" id="JACFXV010000006">
    <property type="protein sequence ID" value="MBA5775610.1"/>
    <property type="molecule type" value="Genomic_DNA"/>
</dbReference>
<evidence type="ECO:0000313" key="2">
    <source>
        <dbReference type="EMBL" id="MBA5775610.1"/>
    </source>
</evidence>
<dbReference type="Proteomes" id="UP000541109">
    <property type="component" value="Unassembled WGS sequence"/>
</dbReference>
<dbReference type="InterPro" id="IPR025159">
    <property type="entry name" value="AbiEi_N"/>
</dbReference>
<comment type="caution">
    <text evidence="2">The sequence shown here is derived from an EMBL/GenBank/DDBJ whole genome shotgun (WGS) entry which is preliminary data.</text>
</comment>
<dbReference type="Pfam" id="PF13338">
    <property type="entry name" value="AbiEi_4"/>
    <property type="match status" value="1"/>
</dbReference>
<feature type="domain" description="AbiEi antitoxin N-terminal" evidence="1">
    <location>
        <begin position="16"/>
        <end position="58"/>
    </location>
</feature>
<dbReference type="RefSeq" id="WP_182161247.1">
    <property type="nucleotide sequence ID" value="NZ_JACFXV010000006.1"/>
</dbReference>
<proteinExistence type="predicted"/>
<accession>A0A839A7S3</accession>
<gene>
    <name evidence="2" type="ORF">H2509_00560</name>
</gene>
<organism evidence="2 3">
    <name type="scientific">Stappia albiluteola</name>
    <dbReference type="NCBI Taxonomy" id="2758565"/>
    <lineage>
        <taxon>Bacteria</taxon>
        <taxon>Pseudomonadati</taxon>
        <taxon>Pseudomonadota</taxon>
        <taxon>Alphaproteobacteria</taxon>
        <taxon>Hyphomicrobiales</taxon>
        <taxon>Stappiaceae</taxon>
        <taxon>Stappia</taxon>
    </lineage>
</organism>